<comment type="caution">
    <text evidence="3">The sequence shown here is derived from an EMBL/GenBank/DDBJ whole genome shotgun (WGS) entry which is preliminary data.</text>
</comment>
<keyword evidence="4" id="KW-1185">Reference proteome</keyword>
<protein>
    <submittedName>
        <fullName evidence="3">Opine oxidase subunit B</fullName>
    </submittedName>
</protein>
<dbReference type="PANTHER" id="PTHR13847">
    <property type="entry name" value="SARCOSINE DEHYDROGENASE-RELATED"/>
    <property type="match status" value="1"/>
</dbReference>
<dbReference type="InterPro" id="IPR036188">
    <property type="entry name" value="FAD/NAD-bd_sf"/>
</dbReference>
<dbReference type="PANTHER" id="PTHR13847:SF289">
    <property type="entry name" value="GLYCINE OXIDASE"/>
    <property type="match status" value="1"/>
</dbReference>
<dbReference type="EMBL" id="JAADYS010002494">
    <property type="protein sequence ID" value="KAF4458339.1"/>
    <property type="molecule type" value="Genomic_DNA"/>
</dbReference>
<feature type="domain" description="FAD dependent oxidoreductase" evidence="2">
    <location>
        <begin position="9"/>
        <end position="338"/>
    </location>
</feature>
<dbReference type="Gene3D" id="3.30.9.10">
    <property type="entry name" value="D-Amino Acid Oxidase, subunit A, domain 2"/>
    <property type="match status" value="1"/>
</dbReference>
<reference evidence="3 4" key="1">
    <citation type="submission" date="2020-01" db="EMBL/GenBank/DDBJ databases">
        <title>Identification and distribution of gene clusters putatively required for synthesis of sphingolipid metabolism inhibitors in phylogenetically diverse species of the filamentous fungus Fusarium.</title>
        <authorList>
            <person name="Kim H.-S."/>
            <person name="Busman M."/>
            <person name="Brown D.W."/>
            <person name="Divon H."/>
            <person name="Uhlig S."/>
            <person name="Proctor R.H."/>
        </authorList>
    </citation>
    <scope>NUCLEOTIDE SEQUENCE [LARGE SCALE GENOMIC DNA]</scope>
    <source>
        <strain evidence="3 4">NRRL 20459</strain>
    </source>
</reference>
<dbReference type="Pfam" id="PF01266">
    <property type="entry name" value="DAO"/>
    <property type="match status" value="1"/>
</dbReference>
<keyword evidence="1" id="KW-0560">Oxidoreductase</keyword>
<dbReference type="AlphaFoldDB" id="A0A8H4P0T6"/>
<dbReference type="Proteomes" id="UP000554235">
    <property type="component" value="Unassembled WGS sequence"/>
</dbReference>
<dbReference type="OrthoDB" id="5340195at2759"/>
<evidence type="ECO:0000259" key="2">
    <source>
        <dbReference type="Pfam" id="PF01266"/>
    </source>
</evidence>
<name>A0A8H4P0T6_9HYPO</name>
<dbReference type="SUPFAM" id="SSF51905">
    <property type="entry name" value="FAD/NAD(P)-binding domain"/>
    <property type="match status" value="1"/>
</dbReference>
<dbReference type="Gene3D" id="3.50.50.60">
    <property type="entry name" value="FAD/NAD(P)-binding domain"/>
    <property type="match status" value="1"/>
</dbReference>
<evidence type="ECO:0000313" key="3">
    <source>
        <dbReference type="EMBL" id="KAF4458339.1"/>
    </source>
</evidence>
<accession>A0A8H4P0T6</accession>
<organism evidence="3 4">
    <name type="scientific">Fusarium albosuccineum</name>
    <dbReference type="NCBI Taxonomy" id="1237068"/>
    <lineage>
        <taxon>Eukaryota</taxon>
        <taxon>Fungi</taxon>
        <taxon>Dikarya</taxon>
        <taxon>Ascomycota</taxon>
        <taxon>Pezizomycotina</taxon>
        <taxon>Sordariomycetes</taxon>
        <taxon>Hypocreomycetidae</taxon>
        <taxon>Hypocreales</taxon>
        <taxon>Nectriaceae</taxon>
        <taxon>Fusarium</taxon>
        <taxon>Fusarium decemcellulare species complex</taxon>
    </lineage>
</organism>
<dbReference type="GO" id="GO:0005737">
    <property type="term" value="C:cytoplasm"/>
    <property type="evidence" value="ECO:0007669"/>
    <property type="project" value="TreeGrafter"/>
</dbReference>
<dbReference type="InterPro" id="IPR006076">
    <property type="entry name" value="FAD-dep_OxRdtase"/>
</dbReference>
<evidence type="ECO:0000313" key="4">
    <source>
        <dbReference type="Proteomes" id="UP000554235"/>
    </source>
</evidence>
<evidence type="ECO:0000256" key="1">
    <source>
        <dbReference type="ARBA" id="ARBA00023002"/>
    </source>
</evidence>
<proteinExistence type="predicted"/>
<sequence length="359" mass="38626">MCTAVLSNVVVVGGGIVGASIAWHLAPHTNVTIIAEEIGGTATPNSFAWVNAASSEEQFYYDFRHRSLERWREISHELRDLPIHWGGAINAYDSLEELVEDEKTLTTWGSNFSRVNTTEISHQEPKLSESFLPNWGLSFPEDGALEAHIAARQLIAHAAENNAKLKKARAEGFHKTNGRVNGVILSSGEVQVADHVIVAAGLGSVSLLDSENITLPVTGKAGLLGNTKPTKQSLVKGVFNGLDLHVRQTLDGVLRFGTYFGGGDPGDDPEKTALDLFAKLQKSIVGGEKLEFDHFTIGHRPTPEDGLPILGPSGLDGLSIAVMHSGVTNAALVGELLSRQILTGETDPALNDFRLDRFD</sequence>
<gene>
    <name evidence="3" type="ORF">FALBO_14932</name>
</gene>
<dbReference type="GO" id="GO:0016491">
    <property type="term" value="F:oxidoreductase activity"/>
    <property type="evidence" value="ECO:0007669"/>
    <property type="project" value="UniProtKB-KW"/>
</dbReference>